<accession>A0A9Q1LLN4</accession>
<organism evidence="2 3">
    <name type="scientific">Anisodus acutangulus</name>
    <dbReference type="NCBI Taxonomy" id="402998"/>
    <lineage>
        <taxon>Eukaryota</taxon>
        <taxon>Viridiplantae</taxon>
        <taxon>Streptophyta</taxon>
        <taxon>Embryophyta</taxon>
        <taxon>Tracheophyta</taxon>
        <taxon>Spermatophyta</taxon>
        <taxon>Magnoliopsida</taxon>
        <taxon>eudicotyledons</taxon>
        <taxon>Gunneridae</taxon>
        <taxon>Pentapetalae</taxon>
        <taxon>asterids</taxon>
        <taxon>lamiids</taxon>
        <taxon>Solanales</taxon>
        <taxon>Solanaceae</taxon>
        <taxon>Solanoideae</taxon>
        <taxon>Hyoscyameae</taxon>
        <taxon>Anisodus</taxon>
    </lineage>
</organism>
<dbReference type="EMBL" id="JAJAGQ010000016">
    <property type="protein sequence ID" value="KAJ8539253.1"/>
    <property type="molecule type" value="Genomic_DNA"/>
</dbReference>
<keyword evidence="3" id="KW-1185">Reference proteome</keyword>
<proteinExistence type="predicted"/>
<evidence type="ECO:0000313" key="2">
    <source>
        <dbReference type="EMBL" id="KAJ8539253.1"/>
    </source>
</evidence>
<name>A0A9Q1LLN4_9SOLA</name>
<evidence type="ECO:0000256" key="1">
    <source>
        <dbReference type="SAM" id="MobiDB-lite"/>
    </source>
</evidence>
<feature type="compositionally biased region" description="Polar residues" evidence="1">
    <location>
        <begin position="98"/>
        <end position="118"/>
    </location>
</feature>
<comment type="caution">
    <text evidence="2">The sequence shown here is derived from an EMBL/GenBank/DDBJ whole genome shotgun (WGS) entry which is preliminary data.</text>
</comment>
<feature type="region of interest" description="Disordered" evidence="1">
    <location>
        <begin position="1"/>
        <end position="38"/>
    </location>
</feature>
<dbReference type="Proteomes" id="UP001152561">
    <property type="component" value="Unassembled WGS sequence"/>
</dbReference>
<protein>
    <submittedName>
        <fullName evidence="2">Uncharacterized protein</fullName>
    </submittedName>
</protein>
<reference evidence="3" key="1">
    <citation type="journal article" date="2023" name="Proc. Natl. Acad. Sci. U.S.A.">
        <title>Genomic and structural basis for evolution of tropane alkaloid biosynthesis.</title>
        <authorList>
            <person name="Wanga Y.-J."/>
            <person name="Taina T."/>
            <person name="Yua J.-Y."/>
            <person name="Lia J."/>
            <person name="Xua B."/>
            <person name="Chenc J."/>
            <person name="D'Auriad J.C."/>
            <person name="Huanga J.-P."/>
            <person name="Huanga S.-X."/>
        </authorList>
    </citation>
    <scope>NUCLEOTIDE SEQUENCE [LARGE SCALE GENOMIC DNA]</scope>
    <source>
        <strain evidence="3">cv. KIB-2019</strain>
    </source>
</reference>
<feature type="compositionally biased region" description="Polar residues" evidence="1">
    <location>
        <begin position="20"/>
        <end position="30"/>
    </location>
</feature>
<sequence>MVAKHDSAYDNVARKVLLGPNQTDDATYDTTEGADHNDVTDTQVVDVAHVQPIDDATDDTTEGADHTDVADIQVVDVAHVQPIDDAAAQTIEVDHNVDGTTAKPSTEMQNSNTDELFS</sequence>
<feature type="region of interest" description="Disordered" evidence="1">
    <location>
        <begin position="94"/>
        <end position="118"/>
    </location>
</feature>
<gene>
    <name evidence="2" type="ORF">K7X08_013505</name>
</gene>
<evidence type="ECO:0000313" key="3">
    <source>
        <dbReference type="Proteomes" id="UP001152561"/>
    </source>
</evidence>
<dbReference type="AlphaFoldDB" id="A0A9Q1LLN4"/>